<dbReference type="InterPro" id="IPR005067">
    <property type="entry name" value="Fatty_acid_desaturase-2"/>
</dbReference>
<feature type="binding site" evidence="16">
    <location>
        <position position="179"/>
    </location>
    <ligand>
        <name>Fe cation</name>
        <dbReference type="ChEBI" id="CHEBI:24875"/>
        <label>1</label>
    </ligand>
</feature>
<evidence type="ECO:0000256" key="7">
    <source>
        <dbReference type="ARBA" id="ARBA00022640"/>
    </source>
</evidence>
<evidence type="ECO:0000256" key="6">
    <source>
        <dbReference type="ARBA" id="ARBA00022528"/>
    </source>
</evidence>
<evidence type="ECO:0000256" key="8">
    <source>
        <dbReference type="ARBA" id="ARBA00022723"/>
    </source>
</evidence>
<dbReference type="EMBL" id="VEPZ02001142">
    <property type="protein sequence ID" value="KAE8692001.1"/>
    <property type="molecule type" value="Genomic_DNA"/>
</dbReference>
<dbReference type="FunFam" id="1.10.620.20:FF:000002">
    <property type="entry name" value="Stearoyl-[acyl-carrier-protein] 9-desaturase, chloroplastic"/>
    <property type="match status" value="1"/>
</dbReference>
<dbReference type="EC" id="1.14.19.-" evidence="17"/>
<feature type="binding site" evidence="16">
    <location>
        <position position="176"/>
    </location>
    <ligand>
        <name>Fe cation</name>
        <dbReference type="ChEBI" id="CHEBI:24875"/>
        <label>1</label>
    </ligand>
</feature>
<dbReference type="GO" id="GO:0045300">
    <property type="term" value="F:stearoyl-[ACP] desaturase activity"/>
    <property type="evidence" value="ECO:0007669"/>
    <property type="project" value="UniProtKB-EC"/>
</dbReference>
<evidence type="ECO:0000256" key="14">
    <source>
        <dbReference type="ARBA" id="ARBA00023160"/>
    </source>
</evidence>
<dbReference type="OrthoDB" id="1924153at2759"/>
<comment type="cofactor">
    <cofactor evidence="17">
        <name>Fe(2+)</name>
        <dbReference type="ChEBI" id="CHEBI:29033"/>
    </cofactor>
    <text evidence="17">Binds 2 Fe(2+) ions per subunit.</text>
</comment>
<dbReference type="PIRSF" id="PIRSF000346">
    <property type="entry name" value="Dlt9_acylACP_des"/>
    <property type="match status" value="1"/>
</dbReference>
<dbReference type="Gene3D" id="1.10.620.20">
    <property type="entry name" value="Ribonucleotide Reductase, subunit A"/>
    <property type="match status" value="1"/>
</dbReference>
<proteinExistence type="inferred from homology"/>
<comment type="catalytic activity">
    <reaction evidence="15">
        <text>octadecanoyl-[ACP] + 2 reduced [2Fe-2S]-[ferredoxin] + O2 + 2 H(+) = (9Z)-octadecenoyl-[ACP] + 2 oxidized [2Fe-2S]-[ferredoxin] + 2 H2O</text>
        <dbReference type="Rhea" id="RHEA:11776"/>
        <dbReference type="Rhea" id="RHEA-COMP:9656"/>
        <dbReference type="Rhea" id="RHEA-COMP:9924"/>
        <dbReference type="Rhea" id="RHEA-COMP:10000"/>
        <dbReference type="Rhea" id="RHEA-COMP:10001"/>
        <dbReference type="ChEBI" id="CHEBI:15377"/>
        <dbReference type="ChEBI" id="CHEBI:15378"/>
        <dbReference type="ChEBI" id="CHEBI:15379"/>
        <dbReference type="ChEBI" id="CHEBI:33737"/>
        <dbReference type="ChEBI" id="CHEBI:33738"/>
        <dbReference type="ChEBI" id="CHEBI:78495"/>
        <dbReference type="ChEBI" id="CHEBI:78783"/>
        <dbReference type="EC" id="1.14.19.2"/>
    </reaction>
</comment>
<comment type="similarity">
    <text evidence="3 17">Belongs to the fatty acid desaturase type 2 family.</text>
</comment>
<dbReference type="SUPFAM" id="SSF47240">
    <property type="entry name" value="Ferritin-like"/>
    <property type="match status" value="1"/>
</dbReference>
<feature type="binding site" evidence="16">
    <location>
        <position position="265"/>
    </location>
    <ligand>
        <name>Fe cation</name>
        <dbReference type="ChEBI" id="CHEBI:24875"/>
        <label>2</label>
    </ligand>
</feature>
<dbReference type="GO" id="GO:0004768">
    <property type="term" value="F:stearoyl-CoA 9-desaturase activity"/>
    <property type="evidence" value="ECO:0007669"/>
    <property type="project" value="TreeGrafter"/>
</dbReference>
<evidence type="ECO:0000256" key="16">
    <source>
        <dbReference type="PIRSR" id="PIRSR000346-1"/>
    </source>
</evidence>
<evidence type="ECO:0000256" key="12">
    <source>
        <dbReference type="ARBA" id="ARBA00023004"/>
    </source>
</evidence>
<keyword evidence="11 17" id="KW-0560">Oxidoreductase</keyword>
<keyword evidence="8 16" id="KW-0479">Metal-binding</keyword>
<evidence type="ECO:0000256" key="15">
    <source>
        <dbReference type="ARBA" id="ARBA00049304"/>
    </source>
</evidence>
<keyword evidence="10" id="KW-0809">Transit peptide</keyword>
<dbReference type="PANTHER" id="PTHR31155">
    <property type="entry name" value="ACYL- ACYL-CARRIER-PROTEIN DESATURASE-RELATED"/>
    <property type="match status" value="1"/>
</dbReference>
<comment type="cofactor">
    <cofactor evidence="16">
        <name>Fe cation</name>
        <dbReference type="ChEBI" id="CHEBI:24875"/>
    </cofactor>
    <text evidence="16">Binds 2 iron ions per subunit.</text>
</comment>
<keyword evidence="13" id="KW-0443">Lipid metabolism</keyword>
<dbReference type="InterPro" id="IPR012348">
    <property type="entry name" value="RNR-like"/>
</dbReference>
<gene>
    <name evidence="18" type="ORF">F3Y22_tig00110864pilonHSYRG00414</name>
</gene>
<dbReference type="PROSITE" id="PS00574">
    <property type="entry name" value="FATTY_ACID_DESATUR_2"/>
    <property type="match status" value="1"/>
</dbReference>
<sequence>MALNLSPIASISQKLPCHALPPKSTLRSPKFSMISTIPSGSKDVGNLKKPFAPPREVPAQITHSMPPHKVEIFKSLEGWAENNILTHLKPVEKCWQPADFLPDPNSDGFYDQVNELRERAKEIPDDYFVVLVGDMITEEALSTYQTMLNTLDGTRDETGASLTPWAIWTRAWTAEENRHGDLLNKYLYLSGRVDMRQIEKTIQYLIGSGMDPHTENSPYRGFIYTSFQERATFISHGNTGRLAKDYGDTNLAQICGSIASDEKRHETAYTKIVEKLFEIDPDETVCALADMMKKKITMPAEFIYDGRDYNLFDHYSAVAQRIGVYTAKDYIDIVEFFVNRWKVEELNGLSPEGRKAQDYVCALPSRIRKLEERAQERAKEAPSMPFSWIFDREVKL</sequence>
<dbReference type="GO" id="GO:0006633">
    <property type="term" value="P:fatty acid biosynthetic process"/>
    <property type="evidence" value="ECO:0007669"/>
    <property type="project" value="UniProtKB-KW"/>
</dbReference>
<organism evidence="18 19">
    <name type="scientific">Hibiscus syriacus</name>
    <name type="common">Rose of Sharon</name>
    <dbReference type="NCBI Taxonomy" id="106335"/>
    <lineage>
        <taxon>Eukaryota</taxon>
        <taxon>Viridiplantae</taxon>
        <taxon>Streptophyta</taxon>
        <taxon>Embryophyta</taxon>
        <taxon>Tracheophyta</taxon>
        <taxon>Spermatophyta</taxon>
        <taxon>Magnoliopsida</taxon>
        <taxon>eudicotyledons</taxon>
        <taxon>Gunneridae</taxon>
        <taxon>Pentapetalae</taxon>
        <taxon>rosids</taxon>
        <taxon>malvids</taxon>
        <taxon>Malvales</taxon>
        <taxon>Malvaceae</taxon>
        <taxon>Malvoideae</taxon>
        <taxon>Hibiscus</taxon>
    </lineage>
</organism>
<evidence type="ECO:0000256" key="17">
    <source>
        <dbReference type="RuleBase" id="RU000582"/>
    </source>
</evidence>
<feature type="binding site" evidence="16">
    <location>
        <position position="262"/>
    </location>
    <ligand>
        <name>Fe cation</name>
        <dbReference type="ChEBI" id="CHEBI:24875"/>
        <label>1</label>
    </ligand>
</feature>
<keyword evidence="9" id="KW-0276">Fatty acid metabolism</keyword>
<dbReference type="GO" id="GO:0006952">
    <property type="term" value="P:defense response"/>
    <property type="evidence" value="ECO:0007669"/>
    <property type="project" value="TreeGrafter"/>
</dbReference>
<keyword evidence="19" id="KW-1185">Reference proteome</keyword>
<evidence type="ECO:0000256" key="11">
    <source>
        <dbReference type="ARBA" id="ARBA00023002"/>
    </source>
</evidence>
<dbReference type="GO" id="GO:0046872">
    <property type="term" value="F:metal ion binding"/>
    <property type="evidence" value="ECO:0007669"/>
    <property type="project" value="UniProtKB-KW"/>
</dbReference>
<evidence type="ECO:0000256" key="5">
    <source>
        <dbReference type="ARBA" id="ARBA00022516"/>
    </source>
</evidence>
<dbReference type="Proteomes" id="UP000436088">
    <property type="component" value="Unassembled WGS sequence"/>
</dbReference>
<keyword evidence="7" id="KW-0934">Plastid</keyword>
<evidence type="ECO:0000256" key="2">
    <source>
        <dbReference type="ARBA" id="ARBA00004872"/>
    </source>
</evidence>
<dbReference type="CDD" id="cd01050">
    <property type="entry name" value="Acyl_ACP_Desat"/>
    <property type="match status" value="1"/>
</dbReference>
<dbReference type="UniPathway" id="UPA00199"/>
<keyword evidence="6 17" id="KW-0150">Chloroplast</keyword>
<evidence type="ECO:0000256" key="13">
    <source>
        <dbReference type="ARBA" id="ARBA00023098"/>
    </source>
</evidence>
<name>A0A6A2ZJ70_HIBSY</name>
<feature type="binding site" evidence="16">
    <location>
        <position position="229"/>
    </location>
    <ligand>
        <name>Fe cation</name>
        <dbReference type="ChEBI" id="CHEBI:24875"/>
        <label>2</label>
    </ligand>
</feature>
<keyword evidence="14 17" id="KW-0275">Fatty acid biosynthesis</keyword>
<evidence type="ECO:0000256" key="10">
    <source>
        <dbReference type="ARBA" id="ARBA00022946"/>
    </source>
</evidence>
<dbReference type="InterPro" id="IPR005803">
    <property type="entry name" value="FADS-2_CS"/>
</dbReference>
<comment type="pathway">
    <text evidence="2">Lipid metabolism; fatty acid metabolism.</text>
</comment>
<evidence type="ECO:0000256" key="3">
    <source>
        <dbReference type="ARBA" id="ARBA00008749"/>
    </source>
</evidence>
<feature type="binding site" evidence="16">
    <location>
        <position position="262"/>
    </location>
    <ligand>
        <name>Fe cation</name>
        <dbReference type="ChEBI" id="CHEBI:24875"/>
        <label>2</label>
    </ligand>
</feature>
<evidence type="ECO:0000256" key="1">
    <source>
        <dbReference type="ARBA" id="ARBA00004229"/>
    </source>
</evidence>
<dbReference type="Pfam" id="PF03405">
    <property type="entry name" value="FA_desaturase_2"/>
    <property type="match status" value="1"/>
</dbReference>
<comment type="subcellular location">
    <subcellularLocation>
        <location evidence="1">Plastid</location>
        <location evidence="1">Chloroplast</location>
    </subcellularLocation>
</comment>
<dbReference type="AlphaFoldDB" id="A0A6A2ZJ70"/>
<evidence type="ECO:0000313" key="19">
    <source>
        <dbReference type="Proteomes" id="UP000436088"/>
    </source>
</evidence>
<evidence type="ECO:0000256" key="9">
    <source>
        <dbReference type="ARBA" id="ARBA00022832"/>
    </source>
</evidence>
<comment type="subunit">
    <text evidence="4 17">Homodimer.</text>
</comment>
<reference evidence="18" key="1">
    <citation type="submission" date="2019-09" db="EMBL/GenBank/DDBJ databases">
        <title>Draft genome information of white flower Hibiscus syriacus.</title>
        <authorList>
            <person name="Kim Y.-M."/>
        </authorList>
    </citation>
    <scope>NUCLEOTIDE SEQUENCE [LARGE SCALE GENOMIC DNA]</scope>
    <source>
        <strain evidence="18">YM2019G1</strain>
    </source>
</reference>
<accession>A0A6A2ZJ70</accession>
<dbReference type="PANTHER" id="PTHR31155:SF9">
    <property type="entry name" value="STEAROYL-[ACYL-CARRIER-PROTEIN] 9-DESATURASE 7, CHLOROPLASTIC"/>
    <property type="match status" value="1"/>
</dbReference>
<feature type="binding site" evidence="16">
    <location>
        <position position="176"/>
    </location>
    <ligand>
        <name>Fe cation</name>
        <dbReference type="ChEBI" id="CHEBI:24875"/>
        <label>2</label>
    </ligand>
</feature>
<dbReference type="GO" id="GO:0009570">
    <property type="term" value="C:chloroplast stroma"/>
    <property type="evidence" value="ECO:0007669"/>
    <property type="project" value="TreeGrafter"/>
</dbReference>
<dbReference type="InterPro" id="IPR009078">
    <property type="entry name" value="Ferritin-like_SF"/>
</dbReference>
<evidence type="ECO:0000256" key="4">
    <source>
        <dbReference type="ARBA" id="ARBA00011738"/>
    </source>
</evidence>
<protein>
    <recommendedName>
        <fullName evidence="17">Acyl-[acyl-carrier-protein] desaturase</fullName>
        <ecNumber evidence="17">1.14.19.-</ecNumber>
    </recommendedName>
</protein>
<evidence type="ECO:0000313" key="18">
    <source>
        <dbReference type="EMBL" id="KAE8692001.1"/>
    </source>
</evidence>
<comment type="caution">
    <text evidence="18">The sequence shown here is derived from an EMBL/GenBank/DDBJ whole genome shotgun (WGS) entry which is preliminary data.</text>
</comment>
<comment type="function">
    <text evidence="17">Introduction of a cis double bond between carbons of the acyl chain.</text>
</comment>
<keyword evidence="12 16" id="KW-0408">Iron</keyword>
<keyword evidence="5 17" id="KW-0444">Lipid biosynthesis</keyword>
<feature type="binding site" evidence="16">
    <location>
        <position position="138"/>
    </location>
    <ligand>
        <name>Fe cation</name>
        <dbReference type="ChEBI" id="CHEBI:24875"/>
        <label>1</label>
    </ligand>
</feature>